<sequence length="130" mass="14186">MLQQHVPFSSLGNAQKLASKEKACSSTNVEGQHDQLGGVASFGYSKVHQCKDIPTTSLLLINDSKKAEGQPKCPSPIIPEIAPTTYCNVLKGDIYGSNMEGWNLHGRTRVVVLSDGDLSLRSNTFWVIKR</sequence>
<reference evidence="1" key="1">
    <citation type="journal article" date="2022" name="Plant J.">
        <title>Strategies of tolerance reflected in two North American maple genomes.</title>
        <authorList>
            <person name="McEvoy S.L."/>
            <person name="Sezen U.U."/>
            <person name="Trouern-Trend A."/>
            <person name="McMahon S.M."/>
            <person name="Schaberg P.G."/>
            <person name="Yang J."/>
            <person name="Wegrzyn J.L."/>
            <person name="Swenson N.G."/>
        </authorList>
    </citation>
    <scope>NUCLEOTIDE SEQUENCE</scope>
    <source>
        <strain evidence="1">91603</strain>
    </source>
</reference>
<dbReference type="EMBL" id="JAJSOW010000104">
    <property type="protein sequence ID" value="KAI9169653.1"/>
    <property type="molecule type" value="Genomic_DNA"/>
</dbReference>
<accession>A0AAD5NNG5</accession>
<gene>
    <name evidence="1" type="ORF">LWI28_015618</name>
</gene>
<reference evidence="1" key="2">
    <citation type="submission" date="2023-02" db="EMBL/GenBank/DDBJ databases">
        <authorList>
            <person name="Swenson N.G."/>
            <person name="Wegrzyn J.L."/>
            <person name="Mcevoy S.L."/>
        </authorList>
    </citation>
    <scope>NUCLEOTIDE SEQUENCE</scope>
    <source>
        <strain evidence="1">91603</strain>
        <tissue evidence="1">Leaf</tissue>
    </source>
</reference>
<protein>
    <submittedName>
        <fullName evidence="1">Uncharacterized protein</fullName>
    </submittedName>
</protein>
<organism evidence="1 2">
    <name type="scientific">Acer negundo</name>
    <name type="common">Box elder</name>
    <dbReference type="NCBI Taxonomy" id="4023"/>
    <lineage>
        <taxon>Eukaryota</taxon>
        <taxon>Viridiplantae</taxon>
        <taxon>Streptophyta</taxon>
        <taxon>Embryophyta</taxon>
        <taxon>Tracheophyta</taxon>
        <taxon>Spermatophyta</taxon>
        <taxon>Magnoliopsida</taxon>
        <taxon>eudicotyledons</taxon>
        <taxon>Gunneridae</taxon>
        <taxon>Pentapetalae</taxon>
        <taxon>rosids</taxon>
        <taxon>malvids</taxon>
        <taxon>Sapindales</taxon>
        <taxon>Sapindaceae</taxon>
        <taxon>Hippocastanoideae</taxon>
        <taxon>Acereae</taxon>
        <taxon>Acer</taxon>
    </lineage>
</organism>
<comment type="caution">
    <text evidence="1">The sequence shown here is derived from an EMBL/GenBank/DDBJ whole genome shotgun (WGS) entry which is preliminary data.</text>
</comment>
<dbReference type="Proteomes" id="UP001064489">
    <property type="component" value="Chromosome 7"/>
</dbReference>
<evidence type="ECO:0000313" key="2">
    <source>
        <dbReference type="Proteomes" id="UP001064489"/>
    </source>
</evidence>
<evidence type="ECO:0000313" key="1">
    <source>
        <dbReference type="EMBL" id="KAI9169653.1"/>
    </source>
</evidence>
<proteinExistence type="predicted"/>
<dbReference type="AlphaFoldDB" id="A0AAD5NNG5"/>
<keyword evidence="2" id="KW-1185">Reference proteome</keyword>
<name>A0AAD5NNG5_ACENE</name>